<dbReference type="Gene3D" id="3.40.630.30">
    <property type="match status" value="1"/>
</dbReference>
<gene>
    <name evidence="4" type="ORF">EJA05_10770</name>
</gene>
<keyword evidence="2" id="KW-0012">Acyltransferase</keyword>
<evidence type="ECO:0000256" key="1">
    <source>
        <dbReference type="ARBA" id="ARBA00022679"/>
    </source>
</evidence>
<dbReference type="EMBL" id="CP034338">
    <property type="protein sequence ID" value="AZL68185.1"/>
    <property type="molecule type" value="Genomic_DNA"/>
</dbReference>
<dbReference type="PANTHER" id="PTHR43877">
    <property type="entry name" value="AMINOALKYLPHOSPHONATE N-ACETYLTRANSFERASE-RELATED-RELATED"/>
    <property type="match status" value="1"/>
</dbReference>
<organism evidence="4 5">
    <name type="scientific">Pseudomonas entomophila</name>
    <dbReference type="NCBI Taxonomy" id="312306"/>
    <lineage>
        <taxon>Bacteria</taxon>
        <taxon>Pseudomonadati</taxon>
        <taxon>Pseudomonadota</taxon>
        <taxon>Gammaproteobacteria</taxon>
        <taxon>Pseudomonadales</taxon>
        <taxon>Pseudomonadaceae</taxon>
        <taxon>Pseudomonas</taxon>
    </lineage>
</organism>
<feature type="domain" description="N-acetyltransferase" evidence="3">
    <location>
        <begin position="8"/>
        <end position="195"/>
    </location>
</feature>
<dbReference type="Proteomes" id="UP000268230">
    <property type="component" value="Chromosome"/>
</dbReference>
<dbReference type="InterPro" id="IPR016181">
    <property type="entry name" value="Acyl_CoA_acyltransferase"/>
</dbReference>
<dbReference type="GO" id="GO:0016747">
    <property type="term" value="F:acyltransferase activity, transferring groups other than amino-acyl groups"/>
    <property type="evidence" value="ECO:0007669"/>
    <property type="project" value="InterPro"/>
</dbReference>
<keyword evidence="1 4" id="KW-0808">Transferase</keyword>
<dbReference type="InterPro" id="IPR000182">
    <property type="entry name" value="GNAT_dom"/>
</dbReference>
<dbReference type="KEGG" id="pory:EJA05_10770"/>
<evidence type="ECO:0000313" key="4">
    <source>
        <dbReference type="EMBL" id="AZL68185.1"/>
    </source>
</evidence>
<accession>A0A3Q8U112</accession>
<evidence type="ECO:0000313" key="5">
    <source>
        <dbReference type="Proteomes" id="UP000268230"/>
    </source>
</evidence>
<proteinExistence type="predicted"/>
<dbReference type="PANTHER" id="PTHR43877:SF1">
    <property type="entry name" value="ACETYLTRANSFERASE"/>
    <property type="match status" value="1"/>
</dbReference>
<dbReference type="SUPFAM" id="SSF55729">
    <property type="entry name" value="Acyl-CoA N-acyltransferases (Nat)"/>
    <property type="match status" value="1"/>
</dbReference>
<dbReference type="AlphaFoldDB" id="A0A3Q8U112"/>
<protein>
    <submittedName>
        <fullName evidence="4">GNAT family N-acetyltransferase</fullName>
    </submittedName>
</protein>
<evidence type="ECO:0000259" key="3">
    <source>
        <dbReference type="PROSITE" id="PS51186"/>
    </source>
</evidence>
<dbReference type="PROSITE" id="PS51186">
    <property type="entry name" value="GNAT"/>
    <property type="match status" value="1"/>
</dbReference>
<dbReference type="Pfam" id="PF00583">
    <property type="entry name" value="Acetyltransf_1"/>
    <property type="match status" value="1"/>
</dbReference>
<dbReference type="OrthoDB" id="9797417at2"/>
<evidence type="ECO:0000256" key="2">
    <source>
        <dbReference type="ARBA" id="ARBA00023315"/>
    </source>
</evidence>
<reference evidence="4 5" key="1">
    <citation type="submission" date="2018-12" db="EMBL/GenBank/DDBJ databases">
        <authorList>
            <person name="Li S."/>
            <person name="Yang R."/>
            <person name="Chen G."/>
            <person name="Zou L."/>
            <person name="Zhang C."/>
            <person name="Chen Y."/>
            <person name="Liu Z."/>
            <person name="Li Y."/>
            <person name="Yan Y."/>
            <person name="Huang M."/>
            <person name="Chen T."/>
        </authorList>
    </citation>
    <scope>NUCLEOTIDE SEQUENCE [LARGE SCALE GENOMIC DNA]</scope>
    <source>
        <strain evidence="4 5">1257</strain>
    </source>
</reference>
<sequence>MGTLFMSIDFRPAQASDAHDIARFFQLTSEGMADYIWSKLAAPGEALLSVGASRYAREQGDFSYKNCLMATFEGRVIGMMHSYALREAPDRPVETDPVLAPYADMEIPDTLYISSLALDEAWRSQGLGVEFLRHAQQRAEDSGLDGLCLIDYAENHGARRFYERHGFQIVKACQIVPHPMLGVTGEAYLMYRPTHNVLEKSHEQ</sequence>
<dbReference type="CDD" id="cd04301">
    <property type="entry name" value="NAT_SF"/>
    <property type="match status" value="1"/>
</dbReference>
<dbReference type="InterPro" id="IPR050832">
    <property type="entry name" value="Bact_Acetyltransf"/>
</dbReference>
<name>A0A3Q8U112_9PSED</name>